<feature type="domain" description="N-acetyltransferase" evidence="2">
    <location>
        <begin position="71"/>
        <end position="231"/>
    </location>
</feature>
<gene>
    <name evidence="3" type="ORF">NSCI0253_LOCUS9470</name>
</gene>
<organism evidence="3">
    <name type="scientific">Noctiluca scintillans</name>
    <name type="common">Sea sparkle</name>
    <name type="synonym">Red tide dinoflagellate</name>
    <dbReference type="NCBI Taxonomy" id="2966"/>
    <lineage>
        <taxon>Eukaryota</taxon>
        <taxon>Sar</taxon>
        <taxon>Alveolata</taxon>
        <taxon>Dinophyceae</taxon>
        <taxon>Noctilucales</taxon>
        <taxon>Noctilucaceae</taxon>
        <taxon>Noctiluca</taxon>
    </lineage>
</organism>
<protein>
    <recommendedName>
        <fullName evidence="2">N-acetyltransferase domain-containing protein</fullName>
    </recommendedName>
</protein>
<feature type="compositionally biased region" description="Polar residues" evidence="1">
    <location>
        <begin position="38"/>
        <end position="53"/>
    </location>
</feature>
<dbReference type="PROSITE" id="PS51186">
    <property type="entry name" value="GNAT"/>
    <property type="match status" value="1"/>
</dbReference>
<dbReference type="AlphaFoldDB" id="A0A7S0ZXG8"/>
<evidence type="ECO:0000256" key="1">
    <source>
        <dbReference type="SAM" id="MobiDB-lite"/>
    </source>
</evidence>
<dbReference type="GO" id="GO:0016747">
    <property type="term" value="F:acyltransferase activity, transferring groups other than amino-acyl groups"/>
    <property type="evidence" value="ECO:0007669"/>
    <property type="project" value="InterPro"/>
</dbReference>
<dbReference type="InterPro" id="IPR000182">
    <property type="entry name" value="GNAT_dom"/>
</dbReference>
<dbReference type="Gene3D" id="3.40.630.30">
    <property type="match status" value="1"/>
</dbReference>
<evidence type="ECO:0000259" key="2">
    <source>
        <dbReference type="PROSITE" id="PS51186"/>
    </source>
</evidence>
<feature type="region of interest" description="Disordered" evidence="1">
    <location>
        <begin position="255"/>
        <end position="289"/>
    </location>
</feature>
<reference evidence="3" key="1">
    <citation type="submission" date="2021-01" db="EMBL/GenBank/DDBJ databases">
        <authorList>
            <person name="Corre E."/>
            <person name="Pelletier E."/>
            <person name="Niang G."/>
            <person name="Scheremetjew M."/>
            <person name="Finn R."/>
            <person name="Kale V."/>
            <person name="Holt S."/>
            <person name="Cochrane G."/>
            <person name="Meng A."/>
            <person name="Brown T."/>
            <person name="Cohen L."/>
        </authorList>
    </citation>
    <scope>NUCLEOTIDE SEQUENCE</scope>
</reference>
<dbReference type="EMBL" id="HBFQ01013637">
    <property type="protein sequence ID" value="CAD8835122.1"/>
    <property type="molecule type" value="Transcribed_RNA"/>
</dbReference>
<feature type="compositionally biased region" description="Low complexity" evidence="1">
    <location>
        <begin position="274"/>
        <end position="289"/>
    </location>
</feature>
<dbReference type="Pfam" id="PF00583">
    <property type="entry name" value="Acetyltransf_1"/>
    <property type="match status" value="1"/>
</dbReference>
<dbReference type="CDD" id="cd04301">
    <property type="entry name" value="NAT_SF"/>
    <property type="match status" value="1"/>
</dbReference>
<evidence type="ECO:0000313" key="3">
    <source>
        <dbReference type="EMBL" id="CAD8835122.1"/>
    </source>
</evidence>
<dbReference type="SUPFAM" id="SSF55729">
    <property type="entry name" value="Acyl-CoA N-acyltransferases (Nat)"/>
    <property type="match status" value="1"/>
</dbReference>
<sequence>MRGSQRSDEERQAALKRKLSQVTALLDTQEEDNGADVTRQSAKGATACGPSTRTVVTWPDGPEIVVIIGTTDMARRDPTLIPRICYIVDEAYTAAGKHKRMDEYDAHHRLRMGDAGPGANRVLHMAYKGDELLGVASSTYDPGWTPDGCGHWGLLAVDPKHQNKGVATALVLAAERRLAMQSEMIQIEYEYGGDEFSTRLLAWYEDKLGFHGGPKPPRGYHTFRRCHKPIPAEEQRRGQRRRLEEIRMWLMEQIAEDGKGGASTQVALEESSEGEASSQDDSSGETAEL</sequence>
<accession>A0A7S0ZXG8</accession>
<feature type="region of interest" description="Disordered" evidence="1">
    <location>
        <begin position="24"/>
        <end position="53"/>
    </location>
</feature>
<name>A0A7S0ZXG8_NOCSC</name>
<proteinExistence type="predicted"/>
<dbReference type="InterPro" id="IPR016181">
    <property type="entry name" value="Acyl_CoA_acyltransferase"/>
</dbReference>